<sequence length="115" mass="12092">MSGWGNPNCQGSFLWAYQGTANACVNVRTQAASIDYATTVSTRVELINTANCGMVGRGLLTGPSESTTDESGSVVQVIEVKGDGDSADGSVIKRDIEQICYNIPAGDQAFRVTLI</sequence>
<dbReference type="RefSeq" id="XP_062771281.1">
    <property type="nucleotide sequence ID" value="XM_062905374.1"/>
</dbReference>
<protein>
    <submittedName>
        <fullName evidence="1">Uncharacterized protein</fullName>
    </submittedName>
</protein>
<evidence type="ECO:0000313" key="1">
    <source>
        <dbReference type="EMBL" id="KAK4673959.1"/>
    </source>
</evidence>
<organism evidence="1 2">
    <name type="scientific">Podospora pseudopauciseta</name>
    <dbReference type="NCBI Taxonomy" id="2093780"/>
    <lineage>
        <taxon>Eukaryota</taxon>
        <taxon>Fungi</taxon>
        <taxon>Dikarya</taxon>
        <taxon>Ascomycota</taxon>
        <taxon>Pezizomycotina</taxon>
        <taxon>Sordariomycetes</taxon>
        <taxon>Sordariomycetidae</taxon>
        <taxon>Sordariales</taxon>
        <taxon>Podosporaceae</taxon>
        <taxon>Podospora</taxon>
    </lineage>
</organism>
<dbReference type="GeneID" id="87925324"/>
<gene>
    <name evidence="1" type="ORF">QC763_0019380</name>
</gene>
<keyword evidence="2" id="KW-1185">Reference proteome</keyword>
<proteinExistence type="predicted"/>
<dbReference type="Proteomes" id="UP001326199">
    <property type="component" value="Unassembled WGS sequence"/>
</dbReference>
<comment type="caution">
    <text evidence="1">The sequence shown here is derived from an EMBL/GenBank/DDBJ whole genome shotgun (WGS) entry which is preliminary data.</text>
</comment>
<evidence type="ECO:0000313" key="2">
    <source>
        <dbReference type="Proteomes" id="UP001326199"/>
    </source>
</evidence>
<reference evidence="1 2" key="1">
    <citation type="journal article" date="2023" name="bioRxiv">
        <title>High-quality genome assemblies of four members of thePodospora anserinaspecies complex.</title>
        <authorList>
            <person name="Ament-Velasquez S.L."/>
            <person name="Vogan A.A."/>
            <person name="Wallerman O."/>
            <person name="Hartmann F."/>
            <person name="Gautier V."/>
            <person name="Silar P."/>
            <person name="Giraud T."/>
            <person name="Johannesson H."/>
        </authorList>
    </citation>
    <scope>NUCLEOTIDE SEQUENCE [LARGE SCALE GENOMIC DNA]</scope>
    <source>
        <strain evidence="1 2">CBS 411.78</strain>
    </source>
</reference>
<dbReference type="EMBL" id="JAFFHB010000001">
    <property type="protein sequence ID" value="KAK4673959.1"/>
    <property type="molecule type" value="Genomic_DNA"/>
</dbReference>
<accession>A0ABR0I1F7</accession>
<name>A0ABR0I1F7_9PEZI</name>